<evidence type="ECO:0000313" key="1">
    <source>
        <dbReference type="EMBL" id="KAF2029142.1"/>
    </source>
</evidence>
<dbReference type="PANTHER" id="PTHR47843:SF5">
    <property type="entry name" value="BTB_POZ DOMAIN PROTEIN"/>
    <property type="match status" value="1"/>
</dbReference>
<dbReference type="EMBL" id="ML978204">
    <property type="protein sequence ID" value="KAF2029142.1"/>
    <property type="molecule type" value="Genomic_DNA"/>
</dbReference>
<gene>
    <name evidence="1" type="ORF">EK21DRAFT_113202</name>
</gene>
<reference evidence="1" key="1">
    <citation type="journal article" date="2020" name="Stud. Mycol.">
        <title>101 Dothideomycetes genomes: a test case for predicting lifestyles and emergence of pathogens.</title>
        <authorList>
            <person name="Haridas S."/>
            <person name="Albert R."/>
            <person name="Binder M."/>
            <person name="Bloem J."/>
            <person name="Labutti K."/>
            <person name="Salamov A."/>
            <person name="Andreopoulos B."/>
            <person name="Baker S."/>
            <person name="Barry K."/>
            <person name="Bills G."/>
            <person name="Bluhm B."/>
            <person name="Cannon C."/>
            <person name="Castanera R."/>
            <person name="Culley D."/>
            <person name="Daum C."/>
            <person name="Ezra D."/>
            <person name="Gonzalez J."/>
            <person name="Henrissat B."/>
            <person name="Kuo A."/>
            <person name="Liang C."/>
            <person name="Lipzen A."/>
            <person name="Lutzoni F."/>
            <person name="Magnuson J."/>
            <person name="Mondo S."/>
            <person name="Nolan M."/>
            <person name="Ohm R."/>
            <person name="Pangilinan J."/>
            <person name="Park H.-J."/>
            <person name="Ramirez L."/>
            <person name="Alfaro M."/>
            <person name="Sun H."/>
            <person name="Tritt A."/>
            <person name="Yoshinaga Y."/>
            <person name="Zwiers L.-H."/>
            <person name="Turgeon B."/>
            <person name="Goodwin S."/>
            <person name="Spatafora J."/>
            <person name="Crous P."/>
            <person name="Grigoriev I."/>
        </authorList>
    </citation>
    <scope>NUCLEOTIDE SEQUENCE</scope>
    <source>
        <strain evidence="1">CBS 110217</strain>
    </source>
</reference>
<evidence type="ECO:0000313" key="2">
    <source>
        <dbReference type="Proteomes" id="UP000799777"/>
    </source>
</evidence>
<protein>
    <submittedName>
        <fullName evidence="1">Uncharacterized protein</fullName>
    </submittedName>
</protein>
<dbReference type="AlphaFoldDB" id="A0A9P4H7V7"/>
<comment type="caution">
    <text evidence="1">The sequence shown here is derived from an EMBL/GenBank/DDBJ whole genome shotgun (WGS) entry which is preliminary data.</text>
</comment>
<sequence>MIVCAQSEVLDAASRFGREAAEDSIDLSEEEPDLMEYRLRCMYQRDSRLLSDDVPGPFWVRRRWIEGRPGHSQRRKKYLFETRVWRTSACIMPIVREFDCNTTLTSDGKVLELHSEKLSHEFIDNLGLWHAAIYTRQRASDYWMNHCLYPSALKKFEKCMRNSFAGNYFYDAVGVVFTTTSDTDKGLRDLVVGRIIEEKEKYHLSNNSELDEALKEILDLISWVVRAKVSFARIKKAHRRPNIPGCHSGLNKKGSISQNIDAASNDSSQSARADA</sequence>
<proteinExistence type="predicted"/>
<accession>A0A9P4H7V7</accession>
<dbReference type="PANTHER" id="PTHR47843">
    <property type="entry name" value="BTB DOMAIN-CONTAINING PROTEIN-RELATED"/>
    <property type="match status" value="1"/>
</dbReference>
<dbReference type="OrthoDB" id="6359816at2759"/>
<organism evidence="1 2">
    <name type="scientific">Setomelanomma holmii</name>
    <dbReference type="NCBI Taxonomy" id="210430"/>
    <lineage>
        <taxon>Eukaryota</taxon>
        <taxon>Fungi</taxon>
        <taxon>Dikarya</taxon>
        <taxon>Ascomycota</taxon>
        <taxon>Pezizomycotina</taxon>
        <taxon>Dothideomycetes</taxon>
        <taxon>Pleosporomycetidae</taxon>
        <taxon>Pleosporales</taxon>
        <taxon>Pleosporineae</taxon>
        <taxon>Phaeosphaeriaceae</taxon>
        <taxon>Setomelanomma</taxon>
    </lineage>
</organism>
<name>A0A9P4H7V7_9PLEO</name>
<dbReference type="Proteomes" id="UP000799777">
    <property type="component" value="Unassembled WGS sequence"/>
</dbReference>
<keyword evidence="2" id="KW-1185">Reference proteome</keyword>